<dbReference type="InterPro" id="IPR036161">
    <property type="entry name" value="RPB6/omega-like_sf"/>
</dbReference>
<protein>
    <recommendedName>
        <fullName evidence="3 11">DNA-directed RNA polymerase subunit omega</fullName>
        <shortName evidence="11">RNAP omega subunit</shortName>
        <ecNumber evidence="2 11">2.7.7.6</ecNumber>
    </recommendedName>
    <alternativeName>
        <fullName evidence="9 11">RNA polymerase omega subunit</fullName>
    </alternativeName>
    <alternativeName>
        <fullName evidence="8 11">Transcriptase subunit omega</fullName>
    </alternativeName>
</protein>
<keyword evidence="4 11" id="KW-0240">DNA-directed RNA polymerase</keyword>
<proteinExistence type="inferred from homology"/>
<sequence length="106" mass="11142">MDPHVVFDCQKVLPNRFALTLAAAARSRALGRGAEPRLDPNHASVSDLALHEIAAGMFTRNELAPFLPGEGGRPSLPPPDPDSQLGGGGRERAAAAPASRSRETVH</sequence>
<dbReference type="EMBL" id="JBHSTT010000044">
    <property type="protein sequence ID" value="MFC6390468.1"/>
    <property type="molecule type" value="Genomic_DNA"/>
</dbReference>
<dbReference type="Proteomes" id="UP001596237">
    <property type="component" value="Unassembled WGS sequence"/>
</dbReference>
<evidence type="ECO:0000256" key="2">
    <source>
        <dbReference type="ARBA" id="ARBA00012418"/>
    </source>
</evidence>
<keyword evidence="14" id="KW-1185">Reference proteome</keyword>
<evidence type="ECO:0000256" key="12">
    <source>
        <dbReference type="SAM" id="MobiDB-lite"/>
    </source>
</evidence>
<name>A0ABW1WSM7_9HYPH</name>
<evidence type="ECO:0000256" key="4">
    <source>
        <dbReference type="ARBA" id="ARBA00022478"/>
    </source>
</evidence>
<dbReference type="RefSeq" id="WP_192281457.1">
    <property type="nucleotide sequence ID" value="NZ_JBHSTT010000044.1"/>
</dbReference>
<evidence type="ECO:0000256" key="5">
    <source>
        <dbReference type="ARBA" id="ARBA00022679"/>
    </source>
</evidence>
<dbReference type="InterPro" id="IPR006110">
    <property type="entry name" value="Pol_omega/Rpo6/RPB6"/>
</dbReference>
<comment type="function">
    <text evidence="11">Promotes RNA polymerase assembly. Latches the N- and C-terminal regions of the beta' subunit thereby facilitating its interaction with the beta and alpha subunits.</text>
</comment>
<comment type="catalytic activity">
    <reaction evidence="10 11">
        <text>RNA(n) + a ribonucleoside 5'-triphosphate = RNA(n+1) + diphosphate</text>
        <dbReference type="Rhea" id="RHEA:21248"/>
        <dbReference type="Rhea" id="RHEA-COMP:14527"/>
        <dbReference type="Rhea" id="RHEA-COMP:17342"/>
        <dbReference type="ChEBI" id="CHEBI:33019"/>
        <dbReference type="ChEBI" id="CHEBI:61557"/>
        <dbReference type="ChEBI" id="CHEBI:140395"/>
        <dbReference type="EC" id="2.7.7.6"/>
    </reaction>
</comment>
<dbReference type="InterPro" id="IPR003716">
    <property type="entry name" value="DNA-dir_RNA_pol_omega"/>
</dbReference>
<dbReference type="SUPFAM" id="SSF63562">
    <property type="entry name" value="RPB6/omega subunit-like"/>
    <property type="match status" value="1"/>
</dbReference>
<gene>
    <name evidence="11" type="primary">rpoZ</name>
    <name evidence="13" type="ORF">ACFQDP_14155</name>
</gene>
<dbReference type="HAMAP" id="MF_00366">
    <property type="entry name" value="RNApol_bact_RpoZ"/>
    <property type="match status" value="1"/>
</dbReference>
<comment type="subunit">
    <text evidence="11">The RNAP catalytic core consists of 2 alpha, 1 beta, 1 beta' and 1 omega subunit. When a sigma factor is associated with the core the holoenzyme is formed, which can initiate transcription.</text>
</comment>
<evidence type="ECO:0000313" key="14">
    <source>
        <dbReference type="Proteomes" id="UP001596237"/>
    </source>
</evidence>
<evidence type="ECO:0000256" key="9">
    <source>
        <dbReference type="ARBA" id="ARBA00030998"/>
    </source>
</evidence>
<dbReference type="SMART" id="SM01409">
    <property type="entry name" value="RNA_pol_Rpb6"/>
    <property type="match status" value="1"/>
</dbReference>
<evidence type="ECO:0000256" key="7">
    <source>
        <dbReference type="ARBA" id="ARBA00023163"/>
    </source>
</evidence>
<keyword evidence="7 11" id="KW-0804">Transcription</keyword>
<keyword evidence="6 11" id="KW-0548">Nucleotidyltransferase</keyword>
<comment type="caution">
    <text evidence="13">The sequence shown here is derived from an EMBL/GenBank/DDBJ whole genome shotgun (WGS) entry which is preliminary data.</text>
</comment>
<feature type="region of interest" description="Disordered" evidence="12">
    <location>
        <begin position="63"/>
        <end position="106"/>
    </location>
</feature>
<organism evidence="13 14">
    <name type="scientific">Methylorubrum zatmanii</name>
    <dbReference type="NCBI Taxonomy" id="29429"/>
    <lineage>
        <taxon>Bacteria</taxon>
        <taxon>Pseudomonadati</taxon>
        <taxon>Pseudomonadota</taxon>
        <taxon>Alphaproteobacteria</taxon>
        <taxon>Hyphomicrobiales</taxon>
        <taxon>Methylobacteriaceae</taxon>
        <taxon>Methylorubrum</taxon>
    </lineage>
</organism>
<reference evidence="14" key="1">
    <citation type="journal article" date="2019" name="Int. J. Syst. Evol. Microbiol.">
        <title>The Global Catalogue of Microorganisms (GCM) 10K type strain sequencing project: providing services to taxonomists for standard genome sequencing and annotation.</title>
        <authorList>
            <consortium name="The Broad Institute Genomics Platform"/>
            <consortium name="The Broad Institute Genome Sequencing Center for Infectious Disease"/>
            <person name="Wu L."/>
            <person name="Ma J."/>
        </authorList>
    </citation>
    <scope>NUCLEOTIDE SEQUENCE [LARGE SCALE GENOMIC DNA]</scope>
    <source>
        <strain evidence="14">CCUG 36916</strain>
    </source>
</reference>
<dbReference type="EC" id="2.7.7.6" evidence="2 11"/>
<evidence type="ECO:0000256" key="8">
    <source>
        <dbReference type="ARBA" id="ARBA00029924"/>
    </source>
</evidence>
<evidence type="ECO:0000256" key="6">
    <source>
        <dbReference type="ARBA" id="ARBA00022695"/>
    </source>
</evidence>
<dbReference type="Pfam" id="PF01192">
    <property type="entry name" value="RNA_pol_Rpb6"/>
    <property type="match status" value="1"/>
</dbReference>
<keyword evidence="5 11" id="KW-0808">Transferase</keyword>
<evidence type="ECO:0000256" key="10">
    <source>
        <dbReference type="ARBA" id="ARBA00048552"/>
    </source>
</evidence>
<evidence type="ECO:0000313" key="13">
    <source>
        <dbReference type="EMBL" id="MFC6390468.1"/>
    </source>
</evidence>
<dbReference type="GO" id="GO:0000428">
    <property type="term" value="C:DNA-directed RNA polymerase complex"/>
    <property type="evidence" value="ECO:0007669"/>
    <property type="project" value="UniProtKB-KW"/>
</dbReference>
<evidence type="ECO:0000256" key="11">
    <source>
        <dbReference type="HAMAP-Rule" id="MF_00366"/>
    </source>
</evidence>
<evidence type="ECO:0000256" key="1">
    <source>
        <dbReference type="ARBA" id="ARBA00006711"/>
    </source>
</evidence>
<comment type="similarity">
    <text evidence="1 11">Belongs to the RNA polymerase subunit omega family.</text>
</comment>
<accession>A0ABW1WSM7</accession>
<dbReference type="Gene3D" id="3.90.940.10">
    <property type="match status" value="1"/>
</dbReference>
<evidence type="ECO:0000256" key="3">
    <source>
        <dbReference type="ARBA" id="ARBA00013725"/>
    </source>
</evidence>
<dbReference type="GO" id="GO:0003899">
    <property type="term" value="F:DNA-directed RNA polymerase activity"/>
    <property type="evidence" value="ECO:0007669"/>
    <property type="project" value="UniProtKB-EC"/>
</dbReference>